<name>A0A498IT79_MALDO</name>
<dbReference type="EMBL" id="RDQH01000337">
    <property type="protein sequence ID" value="RXH85317.1"/>
    <property type="molecule type" value="Genomic_DNA"/>
</dbReference>
<dbReference type="AlphaFoldDB" id="A0A498IT79"/>
<proteinExistence type="predicted"/>
<reference evidence="2 3" key="1">
    <citation type="submission" date="2018-10" db="EMBL/GenBank/DDBJ databases">
        <title>A high-quality apple genome assembly.</title>
        <authorList>
            <person name="Hu J."/>
        </authorList>
    </citation>
    <scope>NUCLEOTIDE SEQUENCE [LARGE SCALE GENOMIC DNA]</scope>
    <source>
        <strain evidence="3">cv. HFTH1</strain>
        <tissue evidence="2">Young leaf</tissue>
    </source>
</reference>
<dbReference type="Proteomes" id="UP000290289">
    <property type="component" value="Chromosome 11"/>
</dbReference>
<accession>A0A498IT79</accession>
<evidence type="ECO:0000256" key="1">
    <source>
        <dbReference type="SAM" id="MobiDB-lite"/>
    </source>
</evidence>
<evidence type="ECO:0000313" key="3">
    <source>
        <dbReference type="Proteomes" id="UP000290289"/>
    </source>
</evidence>
<evidence type="ECO:0000313" key="2">
    <source>
        <dbReference type="EMBL" id="RXH85317.1"/>
    </source>
</evidence>
<comment type="caution">
    <text evidence="2">The sequence shown here is derived from an EMBL/GenBank/DDBJ whole genome shotgun (WGS) entry which is preliminary data.</text>
</comment>
<protein>
    <submittedName>
        <fullName evidence="2">Uncharacterized protein</fullName>
    </submittedName>
</protein>
<organism evidence="2 3">
    <name type="scientific">Malus domestica</name>
    <name type="common">Apple</name>
    <name type="synonym">Pyrus malus</name>
    <dbReference type="NCBI Taxonomy" id="3750"/>
    <lineage>
        <taxon>Eukaryota</taxon>
        <taxon>Viridiplantae</taxon>
        <taxon>Streptophyta</taxon>
        <taxon>Embryophyta</taxon>
        <taxon>Tracheophyta</taxon>
        <taxon>Spermatophyta</taxon>
        <taxon>Magnoliopsida</taxon>
        <taxon>eudicotyledons</taxon>
        <taxon>Gunneridae</taxon>
        <taxon>Pentapetalae</taxon>
        <taxon>rosids</taxon>
        <taxon>fabids</taxon>
        <taxon>Rosales</taxon>
        <taxon>Rosaceae</taxon>
        <taxon>Amygdaloideae</taxon>
        <taxon>Maleae</taxon>
        <taxon>Malus</taxon>
    </lineage>
</organism>
<gene>
    <name evidence="2" type="ORF">DVH24_042085</name>
</gene>
<feature type="region of interest" description="Disordered" evidence="1">
    <location>
        <begin position="1"/>
        <end position="30"/>
    </location>
</feature>
<sequence>MQECNMSRHTTHTPLPRVSPFPNPSNLDCKERSGQLRRRSLGCLSNDGATTIISIISNISRYFDDN</sequence>
<keyword evidence="3" id="KW-1185">Reference proteome</keyword>